<protein>
    <submittedName>
        <fullName evidence="6">ABC transporter substrate-binding protein</fullName>
    </submittedName>
</protein>
<gene>
    <name evidence="6" type="ORF">IBL26_03895</name>
</gene>
<dbReference type="PANTHER" id="PTHR30290">
    <property type="entry name" value="PERIPLASMIC BINDING COMPONENT OF ABC TRANSPORTER"/>
    <property type="match status" value="1"/>
</dbReference>
<evidence type="ECO:0000313" key="6">
    <source>
        <dbReference type="EMBL" id="MBC9205968.1"/>
    </source>
</evidence>
<evidence type="ECO:0000313" key="7">
    <source>
        <dbReference type="Proteomes" id="UP000626026"/>
    </source>
</evidence>
<sequence length="530" mass="57610">MLRRDLLKTSALLLGGGSLAMPGVARAQGNKVLNFIPYADVAVVDPTFSTAYTTRTHALAVYDTLFGTDENLQPQPQMVAGHVLEDDGLTWKLTLRDGLQFHDGSKVLARDCVASLKRWGARDAFGQVVMDVTNELSAPDDKTIVFRLKRPFPLLPLALGRASSLVPAIMPERLANTDPFKQVTEVIGSGPFRFVADERVPGARVVYARHTGYVPRADGTPSYTAGPRTPNVDRIVFNVITDPATAAAALQTGDADWVEQPLIDLLPMLTRNRDIAVEIKDKTGMVGCFRFNHLQPPFNNPAIRRVVLQAVNQADCMTAVAGAAPDYWQGEVGYFPPGSPMATRPGFGKTDAAKLAQLRTALTEAGYKGERVVFLSGADVPRISAVCEVMRDALVQIGMNVDFVAADWGTVVSRINSRNPVNEGGWSCYCTYWSGMDQWMPPSHTFLRASGTRGATGWPDSPDLEALRAQWLLADGEAAQKAIAAQLQTTAERDVPYIPLGLFKQPIAYRKNITGILNGAPVFTNLRKEG</sequence>
<dbReference type="InterPro" id="IPR039424">
    <property type="entry name" value="SBP_5"/>
</dbReference>
<feature type="signal peptide" evidence="4">
    <location>
        <begin position="1"/>
        <end position="27"/>
    </location>
</feature>
<dbReference type="PROSITE" id="PS51318">
    <property type="entry name" value="TAT"/>
    <property type="match status" value="1"/>
</dbReference>
<evidence type="ECO:0000256" key="4">
    <source>
        <dbReference type="SAM" id="SignalP"/>
    </source>
</evidence>
<dbReference type="PIRSF" id="PIRSF002741">
    <property type="entry name" value="MppA"/>
    <property type="match status" value="1"/>
</dbReference>
<evidence type="ECO:0000256" key="3">
    <source>
        <dbReference type="ARBA" id="ARBA00022729"/>
    </source>
</evidence>
<comment type="caution">
    <text evidence="6">The sequence shown here is derived from an EMBL/GenBank/DDBJ whole genome shotgun (WGS) entry which is preliminary data.</text>
</comment>
<comment type="similarity">
    <text evidence="2">Belongs to the bacterial solute-binding protein 5 family.</text>
</comment>
<evidence type="ECO:0000259" key="5">
    <source>
        <dbReference type="Pfam" id="PF00496"/>
    </source>
</evidence>
<keyword evidence="7" id="KW-1185">Reference proteome</keyword>
<evidence type="ECO:0000256" key="1">
    <source>
        <dbReference type="ARBA" id="ARBA00004418"/>
    </source>
</evidence>
<accession>A0ABR7RHW4</accession>
<dbReference type="Pfam" id="PF00496">
    <property type="entry name" value="SBP_bac_5"/>
    <property type="match status" value="1"/>
</dbReference>
<dbReference type="Gene3D" id="3.90.76.10">
    <property type="entry name" value="Dipeptide-binding Protein, Domain 1"/>
    <property type="match status" value="1"/>
</dbReference>
<organism evidence="6 7">
    <name type="scientific">Teichococcus aerophilus</name>
    <dbReference type="NCBI Taxonomy" id="1224513"/>
    <lineage>
        <taxon>Bacteria</taxon>
        <taxon>Pseudomonadati</taxon>
        <taxon>Pseudomonadota</taxon>
        <taxon>Alphaproteobacteria</taxon>
        <taxon>Acetobacterales</taxon>
        <taxon>Roseomonadaceae</taxon>
        <taxon>Roseomonas</taxon>
    </lineage>
</organism>
<dbReference type="Proteomes" id="UP000626026">
    <property type="component" value="Unassembled WGS sequence"/>
</dbReference>
<dbReference type="SUPFAM" id="SSF53850">
    <property type="entry name" value="Periplasmic binding protein-like II"/>
    <property type="match status" value="1"/>
</dbReference>
<dbReference type="InterPro" id="IPR030678">
    <property type="entry name" value="Peptide/Ni-bd"/>
</dbReference>
<proteinExistence type="inferred from homology"/>
<dbReference type="EMBL" id="JACTVA010000004">
    <property type="protein sequence ID" value="MBC9205968.1"/>
    <property type="molecule type" value="Genomic_DNA"/>
</dbReference>
<evidence type="ECO:0000256" key="2">
    <source>
        <dbReference type="ARBA" id="ARBA00005695"/>
    </source>
</evidence>
<dbReference type="PANTHER" id="PTHR30290:SF38">
    <property type="entry name" value="D,D-DIPEPTIDE-BINDING PERIPLASMIC PROTEIN DDPA-RELATED"/>
    <property type="match status" value="1"/>
</dbReference>
<feature type="chain" id="PRO_5046462011" evidence="4">
    <location>
        <begin position="28"/>
        <end position="530"/>
    </location>
</feature>
<dbReference type="Gene3D" id="3.10.105.10">
    <property type="entry name" value="Dipeptide-binding Protein, Domain 3"/>
    <property type="match status" value="1"/>
</dbReference>
<keyword evidence="3 4" id="KW-0732">Signal</keyword>
<dbReference type="Gene3D" id="3.40.190.10">
    <property type="entry name" value="Periplasmic binding protein-like II"/>
    <property type="match status" value="1"/>
</dbReference>
<reference evidence="6 7" key="1">
    <citation type="journal article" date="2013" name="Int. J. Syst. Evol. Microbiol.">
        <title>Roseomonas aerophila sp. nov., isolated from air.</title>
        <authorList>
            <person name="Kim S.J."/>
            <person name="Weon H.Y."/>
            <person name="Ahn J.H."/>
            <person name="Hong S.B."/>
            <person name="Seok S.J."/>
            <person name="Whang K.S."/>
            <person name="Kwon S.W."/>
        </authorList>
    </citation>
    <scope>NUCLEOTIDE SEQUENCE [LARGE SCALE GENOMIC DNA]</scope>
    <source>
        <strain evidence="6 7">NBRC 108923</strain>
    </source>
</reference>
<comment type="subcellular location">
    <subcellularLocation>
        <location evidence="1">Periplasm</location>
    </subcellularLocation>
</comment>
<dbReference type="InterPro" id="IPR000914">
    <property type="entry name" value="SBP_5_dom"/>
</dbReference>
<name>A0ABR7RHW4_9PROT</name>
<feature type="domain" description="Solute-binding protein family 5" evidence="5">
    <location>
        <begin position="74"/>
        <end position="441"/>
    </location>
</feature>
<dbReference type="InterPro" id="IPR006311">
    <property type="entry name" value="TAT_signal"/>
</dbReference>
<dbReference type="CDD" id="cd08502">
    <property type="entry name" value="PBP2_NikA_DppA_OppA_like_16"/>
    <property type="match status" value="1"/>
</dbReference>
<dbReference type="RefSeq" id="WP_187783142.1">
    <property type="nucleotide sequence ID" value="NZ_JACTVA010000004.1"/>
</dbReference>